<dbReference type="AlphaFoldDB" id="A0A1G2DXV8"/>
<sequence>MKINKLFKKNVKKNKDAPFFISKNREKIFGQKALEMIKKCNDSKYYNPEKGITSIDRTRWLDAQQAEKNVWLRDFKRLNQDNNKLKKENFDNYDLLKNLKFNNVIELGCGPFTNIRYILKIVQAENIHLLDPLLKDYLKKTNCTYKSGKLVLGDNNFLNSVFGKKRSVNFYSCPIEEFNCPEKFDLIVMIDVLEHCYDFNKIANKILETSKKGTYFVFQDKFFDINNISGEVLTKYDAAHPLRVRKELLLNFLEENFITLLSKTKYFACSRGERDLSFYGFYYIGYKK</sequence>
<reference evidence="1 2" key="1">
    <citation type="journal article" date="2016" name="Nat. Commun.">
        <title>Thousands of microbial genomes shed light on interconnected biogeochemical processes in an aquifer system.</title>
        <authorList>
            <person name="Anantharaman K."/>
            <person name="Brown C.T."/>
            <person name="Hug L.A."/>
            <person name="Sharon I."/>
            <person name="Castelle C.J."/>
            <person name="Probst A.J."/>
            <person name="Thomas B.C."/>
            <person name="Singh A."/>
            <person name="Wilkins M.J."/>
            <person name="Karaoz U."/>
            <person name="Brodie E.L."/>
            <person name="Williams K.H."/>
            <person name="Hubbard S.S."/>
            <person name="Banfield J.F."/>
        </authorList>
    </citation>
    <scope>NUCLEOTIDE SEQUENCE [LARGE SCALE GENOMIC DNA]</scope>
</reference>
<dbReference type="InterPro" id="IPR029063">
    <property type="entry name" value="SAM-dependent_MTases_sf"/>
</dbReference>
<gene>
    <name evidence="1" type="ORF">A2V72_01160</name>
</gene>
<evidence type="ECO:0000313" key="1">
    <source>
        <dbReference type="EMBL" id="OGZ18363.1"/>
    </source>
</evidence>
<dbReference type="Proteomes" id="UP000178893">
    <property type="component" value="Unassembled WGS sequence"/>
</dbReference>
<evidence type="ECO:0008006" key="3">
    <source>
        <dbReference type="Google" id="ProtNLM"/>
    </source>
</evidence>
<proteinExistence type="predicted"/>
<organism evidence="1 2">
    <name type="scientific">Candidatus Nealsonbacteria bacterium RBG_13_37_56</name>
    <dbReference type="NCBI Taxonomy" id="1801661"/>
    <lineage>
        <taxon>Bacteria</taxon>
        <taxon>Candidatus Nealsoniibacteriota</taxon>
    </lineage>
</organism>
<dbReference type="EMBL" id="MHLW01000004">
    <property type="protein sequence ID" value="OGZ18363.1"/>
    <property type="molecule type" value="Genomic_DNA"/>
</dbReference>
<dbReference type="SUPFAM" id="SSF53335">
    <property type="entry name" value="S-adenosyl-L-methionine-dependent methyltransferases"/>
    <property type="match status" value="1"/>
</dbReference>
<name>A0A1G2DXV8_9BACT</name>
<dbReference type="Gene3D" id="3.40.50.150">
    <property type="entry name" value="Vaccinia Virus protein VP39"/>
    <property type="match status" value="1"/>
</dbReference>
<protein>
    <recommendedName>
        <fullName evidence="3">Methyltransferase type 11 domain-containing protein</fullName>
    </recommendedName>
</protein>
<dbReference type="Pfam" id="PF13489">
    <property type="entry name" value="Methyltransf_23"/>
    <property type="match status" value="1"/>
</dbReference>
<comment type="caution">
    <text evidence="1">The sequence shown here is derived from an EMBL/GenBank/DDBJ whole genome shotgun (WGS) entry which is preliminary data.</text>
</comment>
<evidence type="ECO:0000313" key="2">
    <source>
        <dbReference type="Proteomes" id="UP000178893"/>
    </source>
</evidence>
<accession>A0A1G2DXV8</accession>
<dbReference type="CDD" id="cd02440">
    <property type="entry name" value="AdoMet_MTases"/>
    <property type="match status" value="1"/>
</dbReference>